<dbReference type="AlphaFoldDB" id="M1DVT8"/>
<proteinExistence type="predicted"/>
<evidence type="ECO:0000313" key="1">
    <source>
        <dbReference type="EnsemblPlants" id="PGSC0003DMT400095218"/>
    </source>
</evidence>
<reference evidence="1" key="2">
    <citation type="submission" date="2015-06" db="UniProtKB">
        <authorList>
            <consortium name="EnsemblPlants"/>
        </authorList>
    </citation>
    <scope>IDENTIFICATION</scope>
    <source>
        <strain evidence="1">DM1-3 516 R44</strain>
    </source>
</reference>
<dbReference type="HOGENOM" id="CLU_1646655_0_0_1"/>
<accession>M1DVT8</accession>
<dbReference type="Proteomes" id="UP000011115">
    <property type="component" value="Unassembled WGS sequence"/>
</dbReference>
<dbReference type="PaxDb" id="4113-PGSC0003DMT400095218"/>
<organism evidence="1 2">
    <name type="scientific">Solanum tuberosum</name>
    <name type="common">Potato</name>
    <dbReference type="NCBI Taxonomy" id="4113"/>
    <lineage>
        <taxon>Eukaryota</taxon>
        <taxon>Viridiplantae</taxon>
        <taxon>Streptophyta</taxon>
        <taxon>Embryophyta</taxon>
        <taxon>Tracheophyta</taxon>
        <taxon>Spermatophyta</taxon>
        <taxon>Magnoliopsida</taxon>
        <taxon>eudicotyledons</taxon>
        <taxon>Gunneridae</taxon>
        <taxon>Pentapetalae</taxon>
        <taxon>asterids</taxon>
        <taxon>lamiids</taxon>
        <taxon>Solanales</taxon>
        <taxon>Solanaceae</taxon>
        <taxon>Solanoideae</taxon>
        <taxon>Solaneae</taxon>
        <taxon>Solanum</taxon>
    </lineage>
</organism>
<protein>
    <submittedName>
        <fullName evidence="1">Uncharacterized protein</fullName>
    </submittedName>
</protein>
<keyword evidence="2" id="KW-1185">Reference proteome</keyword>
<reference evidence="2" key="1">
    <citation type="journal article" date="2011" name="Nature">
        <title>Genome sequence and analysis of the tuber crop potato.</title>
        <authorList>
            <consortium name="The Potato Genome Sequencing Consortium"/>
        </authorList>
    </citation>
    <scope>NUCLEOTIDE SEQUENCE [LARGE SCALE GENOMIC DNA]</scope>
    <source>
        <strain evidence="2">cv. DM1-3 516 R44</strain>
    </source>
</reference>
<name>M1DVT8_SOLTU</name>
<sequence length="161" mass="17815">MGPTPRRSIHAPWMPSVGQGPNCHVPIPNNDFASTACGPTHELRNEPEETLDSFPLLLRLKDIDVENIEEAGQEEEVQAETTDIPPIDSVLARQIMSFLKGLVGPGVLPSVQTTQAHSIPHVAITTPRWVELEGDYYQKEQANLKGCVVMDHCKMEQNRAI</sequence>
<dbReference type="EnsemblPlants" id="PGSC0003DMT400095218">
    <property type="protein sequence ID" value="PGSC0003DMT400095218"/>
    <property type="gene ID" value="PGSC0003DMG400044789"/>
</dbReference>
<dbReference type="InParanoid" id="M1DVT8"/>
<dbReference type="Gramene" id="PGSC0003DMT400095218">
    <property type="protein sequence ID" value="PGSC0003DMT400095218"/>
    <property type="gene ID" value="PGSC0003DMG400044789"/>
</dbReference>
<evidence type="ECO:0000313" key="2">
    <source>
        <dbReference type="Proteomes" id="UP000011115"/>
    </source>
</evidence>